<dbReference type="EMBL" id="QJVJ01000002">
    <property type="protein sequence ID" value="PYI56199.1"/>
    <property type="molecule type" value="Genomic_DNA"/>
</dbReference>
<evidence type="ECO:0000313" key="13">
    <source>
        <dbReference type="Proteomes" id="UP000247476"/>
    </source>
</evidence>
<keyword evidence="10" id="KW-1133">Transmembrane helix</keyword>
<dbReference type="InterPro" id="IPR003660">
    <property type="entry name" value="HAMP_dom"/>
</dbReference>
<dbReference type="PANTHER" id="PTHR34220:SF7">
    <property type="entry name" value="SENSOR HISTIDINE KINASE YPDA"/>
    <property type="match status" value="1"/>
</dbReference>
<keyword evidence="6" id="KW-0808">Transferase</keyword>
<comment type="catalytic activity">
    <reaction evidence="1">
        <text>ATP + protein L-histidine = ADP + protein N-phospho-L-histidine.</text>
        <dbReference type="EC" id="2.7.13.3"/>
    </reaction>
</comment>
<comment type="subcellular location">
    <subcellularLocation>
        <location evidence="2">Cell membrane</location>
        <topology evidence="2">Multi-pass membrane protein</topology>
    </subcellularLocation>
</comment>
<evidence type="ECO:0000256" key="10">
    <source>
        <dbReference type="SAM" id="Phobius"/>
    </source>
</evidence>
<keyword evidence="13" id="KW-1185">Reference proteome</keyword>
<dbReference type="Pfam" id="PF06580">
    <property type="entry name" value="His_kinase"/>
    <property type="match status" value="1"/>
</dbReference>
<evidence type="ECO:0000256" key="6">
    <source>
        <dbReference type="ARBA" id="ARBA00022679"/>
    </source>
</evidence>
<dbReference type="GO" id="GO:0000155">
    <property type="term" value="F:phosphorelay sensor kinase activity"/>
    <property type="evidence" value="ECO:0007669"/>
    <property type="project" value="InterPro"/>
</dbReference>
<dbReference type="PANTHER" id="PTHR34220">
    <property type="entry name" value="SENSOR HISTIDINE KINASE YPDA"/>
    <property type="match status" value="1"/>
</dbReference>
<dbReference type="AlphaFoldDB" id="A0A2V5K9L2"/>
<gene>
    <name evidence="12" type="ORF">DLM86_04205</name>
</gene>
<dbReference type="RefSeq" id="WP_110838728.1">
    <property type="nucleotide sequence ID" value="NZ_QJVJ01000002.1"/>
</dbReference>
<dbReference type="EC" id="2.7.13.3" evidence="3"/>
<reference evidence="12 13" key="1">
    <citation type="submission" date="2018-05" db="EMBL/GenBank/DDBJ databases">
        <title>Paenibacillus flagellatus sp. nov., isolated from selenium mineral soil.</title>
        <authorList>
            <person name="Dai X."/>
        </authorList>
    </citation>
    <scope>NUCLEOTIDE SEQUENCE [LARGE SCALE GENOMIC DNA]</scope>
    <source>
        <strain evidence="12 13">DXL2</strain>
    </source>
</reference>
<evidence type="ECO:0000256" key="3">
    <source>
        <dbReference type="ARBA" id="ARBA00012438"/>
    </source>
</evidence>
<evidence type="ECO:0000256" key="8">
    <source>
        <dbReference type="ARBA" id="ARBA00023012"/>
    </source>
</evidence>
<evidence type="ECO:0000259" key="11">
    <source>
        <dbReference type="PROSITE" id="PS50885"/>
    </source>
</evidence>
<sequence length="622" mass="68834">MPARTRGFRTIHGRLFLLFLSCMLSLTLVVSAVYYKRTTDQVQGKIGEIARKNVSQTVELFDLLLEGYDSVSKTLIGNFDLYRLIRDRDKHDSAVSIINDRTITNMLGSVYFSRKDLIGIHVMTYAGKQYSYGNAMGVIDPAYAGTDWYRRIRESDGGMVWLGVHTGSLIDQAEKRTVFAFGRQLFELDEHRPIGVVLFEANPQPIVSALDNLSLGPNSETYIVVADGRIVAPAATVAADALRRVPMPPVRERESYVDRKPEGLTVAAKPTAADWTVVSFTPERDLNVELNRAKHFLLIVVSALVVAAIALATFVSRSISSPLKRVIQQMRQVERGNFRGTLDVKSYEEINILAASFNQMVGRMDELIERVKLSSTSEKNAQLQALQSQVNPHFLYNTLDMIYWMLDERGNDKLGGVVLSLSHLFRYSSHWDDAADVTLKEELEQITHYLTIIGTRLQGRLATDIQVEDRWLEARLPKMTLQPIIENAVKHGLDPLDPDRTGRLRVRTVASGRQLHIVIEDDGVGMEERTLACLRESLSMETDSNGEAAGAIAPAESAGGGPSEANAKRGIGLQNLHRRLVLMYGPEFGVAIDSKPGEGTTVTVAMPLPAQGEAGGKGENGR</sequence>
<dbReference type="PRINTS" id="PR00344">
    <property type="entry name" value="BCTRLSENSOR"/>
</dbReference>
<evidence type="ECO:0000256" key="7">
    <source>
        <dbReference type="ARBA" id="ARBA00022777"/>
    </source>
</evidence>
<organism evidence="12 13">
    <name type="scientific">Paenibacillus flagellatus</name>
    <dbReference type="NCBI Taxonomy" id="2211139"/>
    <lineage>
        <taxon>Bacteria</taxon>
        <taxon>Bacillati</taxon>
        <taxon>Bacillota</taxon>
        <taxon>Bacilli</taxon>
        <taxon>Bacillales</taxon>
        <taxon>Paenibacillaceae</taxon>
        <taxon>Paenibacillus</taxon>
    </lineage>
</organism>
<dbReference type="InterPro" id="IPR036890">
    <property type="entry name" value="HATPase_C_sf"/>
</dbReference>
<evidence type="ECO:0000256" key="2">
    <source>
        <dbReference type="ARBA" id="ARBA00004651"/>
    </source>
</evidence>
<dbReference type="InterPro" id="IPR050640">
    <property type="entry name" value="Bact_2-comp_sensor_kinase"/>
</dbReference>
<protein>
    <recommendedName>
        <fullName evidence="3">histidine kinase</fullName>
        <ecNumber evidence="3">2.7.13.3</ecNumber>
    </recommendedName>
</protein>
<dbReference type="InterPro" id="IPR003594">
    <property type="entry name" value="HATPase_dom"/>
</dbReference>
<keyword evidence="8" id="KW-0902">Two-component regulatory system</keyword>
<proteinExistence type="predicted"/>
<dbReference type="Proteomes" id="UP000247476">
    <property type="component" value="Unassembled WGS sequence"/>
</dbReference>
<dbReference type="InterPro" id="IPR004358">
    <property type="entry name" value="Sig_transdc_His_kin-like_C"/>
</dbReference>
<dbReference type="Gene3D" id="6.10.340.10">
    <property type="match status" value="1"/>
</dbReference>
<feature type="domain" description="HAMP" evidence="11">
    <location>
        <begin position="317"/>
        <end position="369"/>
    </location>
</feature>
<name>A0A2V5K9L2_9BACL</name>
<feature type="transmembrane region" description="Helical" evidence="10">
    <location>
        <begin position="296"/>
        <end position="315"/>
    </location>
</feature>
<dbReference type="CDD" id="cd06225">
    <property type="entry name" value="HAMP"/>
    <property type="match status" value="1"/>
</dbReference>
<comment type="caution">
    <text evidence="12">The sequence shown here is derived from an EMBL/GenBank/DDBJ whole genome shotgun (WGS) entry which is preliminary data.</text>
</comment>
<dbReference type="InterPro" id="IPR010559">
    <property type="entry name" value="Sig_transdc_His_kin_internal"/>
</dbReference>
<accession>A0A2V5K9L2</accession>
<keyword evidence="5" id="KW-0597">Phosphoprotein</keyword>
<evidence type="ECO:0000256" key="5">
    <source>
        <dbReference type="ARBA" id="ARBA00022553"/>
    </source>
</evidence>
<evidence type="ECO:0000256" key="4">
    <source>
        <dbReference type="ARBA" id="ARBA00022475"/>
    </source>
</evidence>
<dbReference type="GO" id="GO:0005886">
    <property type="term" value="C:plasma membrane"/>
    <property type="evidence" value="ECO:0007669"/>
    <property type="project" value="UniProtKB-SubCell"/>
</dbReference>
<dbReference type="SUPFAM" id="SSF55874">
    <property type="entry name" value="ATPase domain of HSP90 chaperone/DNA topoisomerase II/histidine kinase"/>
    <property type="match status" value="1"/>
</dbReference>
<dbReference type="SMART" id="SM00304">
    <property type="entry name" value="HAMP"/>
    <property type="match status" value="1"/>
</dbReference>
<keyword evidence="10" id="KW-0812">Transmembrane</keyword>
<evidence type="ECO:0000313" key="12">
    <source>
        <dbReference type="EMBL" id="PYI56199.1"/>
    </source>
</evidence>
<dbReference type="SUPFAM" id="SSF158472">
    <property type="entry name" value="HAMP domain-like"/>
    <property type="match status" value="1"/>
</dbReference>
<keyword evidence="4" id="KW-1003">Cell membrane</keyword>
<evidence type="ECO:0000256" key="9">
    <source>
        <dbReference type="ARBA" id="ARBA00023136"/>
    </source>
</evidence>
<keyword evidence="7 12" id="KW-0418">Kinase</keyword>
<dbReference type="Gene3D" id="3.30.565.10">
    <property type="entry name" value="Histidine kinase-like ATPase, C-terminal domain"/>
    <property type="match status" value="1"/>
</dbReference>
<dbReference type="OrthoDB" id="9776552at2"/>
<dbReference type="Pfam" id="PF02518">
    <property type="entry name" value="HATPase_c"/>
    <property type="match status" value="1"/>
</dbReference>
<dbReference type="PROSITE" id="PS50885">
    <property type="entry name" value="HAMP"/>
    <property type="match status" value="1"/>
</dbReference>
<keyword evidence="9 10" id="KW-0472">Membrane</keyword>
<dbReference type="Pfam" id="PF00672">
    <property type="entry name" value="HAMP"/>
    <property type="match status" value="1"/>
</dbReference>
<evidence type="ECO:0000256" key="1">
    <source>
        <dbReference type="ARBA" id="ARBA00000085"/>
    </source>
</evidence>